<keyword evidence="8" id="KW-0998">Cell outer membrane</keyword>
<dbReference type="OrthoDB" id="9805832at2"/>
<dbReference type="Gene3D" id="2.40.160.20">
    <property type="match status" value="1"/>
</dbReference>
<evidence type="ECO:0000256" key="3">
    <source>
        <dbReference type="ARBA" id="ARBA00022452"/>
    </source>
</evidence>
<dbReference type="Gene3D" id="3.30.1330.60">
    <property type="entry name" value="OmpA-like domain"/>
    <property type="match status" value="1"/>
</dbReference>
<accession>A0A432VVY4</accession>
<dbReference type="InterPro" id="IPR036737">
    <property type="entry name" value="OmpA-like_sf"/>
</dbReference>
<dbReference type="GO" id="GO:0009279">
    <property type="term" value="C:cell outer membrane"/>
    <property type="evidence" value="ECO:0007669"/>
    <property type="project" value="UniProtKB-SubCell"/>
</dbReference>
<protein>
    <submittedName>
        <fullName evidence="13">OprF</fullName>
    </submittedName>
</protein>
<keyword evidence="3" id="KW-1134">Transmembrane beta strand</keyword>
<evidence type="ECO:0000256" key="1">
    <source>
        <dbReference type="ARBA" id="ARBA00004571"/>
    </source>
</evidence>
<dbReference type="PROSITE" id="PS01068">
    <property type="entry name" value="OMPA_1"/>
    <property type="match status" value="1"/>
</dbReference>
<keyword evidence="11" id="KW-0732">Signal</keyword>
<evidence type="ECO:0000256" key="7">
    <source>
        <dbReference type="ARBA" id="ARBA00023136"/>
    </source>
</evidence>
<evidence type="ECO:0000259" key="12">
    <source>
        <dbReference type="PROSITE" id="PS51123"/>
    </source>
</evidence>
<keyword evidence="14" id="KW-1185">Reference proteome</keyword>
<gene>
    <name evidence="13" type="ORF">CWE06_05510</name>
</gene>
<evidence type="ECO:0000256" key="4">
    <source>
        <dbReference type="ARBA" id="ARBA00022692"/>
    </source>
</evidence>
<dbReference type="PRINTS" id="PR01021">
    <property type="entry name" value="OMPADOMAIN"/>
</dbReference>
<evidence type="ECO:0000256" key="2">
    <source>
        <dbReference type="ARBA" id="ARBA00022448"/>
    </source>
</evidence>
<feature type="chain" id="PRO_5019161201" evidence="11">
    <location>
        <begin position="26"/>
        <end position="365"/>
    </location>
</feature>
<dbReference type="AlphaFoldDB" id="A0A432VVY4"/>
<keyword evidence="2" id="KW-0813">Transport</keyword>
<proteinExistence type="predicted"/>
<feature type="signal peptide" evidence="11">
    <location>
        <begin position="1"/>
        <end position="25"/>
    </location>
</feature>
<dbReference type="InterPro" id="IPR050330">
    <property type="entry name" value="Bact_OuterMem_StrucFunc"/>
</dbReference>
<dbReference type="GO" id="GO:0015288">
    <property type="term" value="F:porin activity"/>
    <property type="evidence" value="ECO:0007669"/>
    <property type="project" value="UniProtKB-KW"/>
</dbReference>
<evidence type="ECO:0000256" key="9">
    <source>
        <dbReference type="PROSITE-ProRule" id="PRU00473"/>
    </source>
</evidence>
<feature type="region of interest" description="Disordered" evidence="10">
    <location>
        <begin position="190"/>
        <end position="228"/>
    </location>
</feature>
<dbReference type="GO" id="GO:0046930">
    <property type="term" value="C:pore complex"/>
    <property type="evidence" value="ECO:0007669"/>
    <property type="project" value="UniProtKB-KW"/>
</dbReference>
<dbReference type="GO" id="GO:0006811">
    <property type="term" value="P:monoatomic ion transport"/>
    <property type="evidence" value="ECO:0007669"/>
    <property type="project" value="UniProtKB-KW"/>
</dbReference>
<feature type="compositionally biased region" description="Basic and acidic residues" evidence="10">
    <location>
        <begin position="190"/>
        <end position="199"/>
    </location>
</feature>
<dbReference type="EMBL" id="PIPI01000002">
    <property type="protein sequence ID" value="RUO20760.1"/>
    <property type="molecule type" value="Genomic_DNA"/>
</dbReference>
<dbReference type="PROSITE" id="PS51123">
    <property type="entry name" value="OMPA_2"/>
    <property type="match status" value="1"/>
</dbReference>
<reference evidence="13 14" key="1">
    <citation type="journal article" date="2011" name="Front. Microbiol.">
        <title>Genomic signatures of strain selection and enhancement in Bacillus atrophaeus var. globigii, a historical biowarfare simulant.</title>
        <authorList>
            <person name="Gibbons H.S."/>
            <person name="Broomall S.M."/>
            <person name="McNew L.A."/>
            <person name="Daligault H."/>
            <person name="Chapman C."/>
            <person name="Bruce D."/>
            <person name="Karavis M."/>
            <person name="Krepps M."/>
            <person name="McGregor P.A."/>
            <person name="Hong C."/>
            <person name="Park K.H."/>
            <person name="Akmal A."/>
            <person name="Feldman A."/>
            <person name="Lin J.S."/>
            <person name="Chang W.E."/>
            <person name="Higgs B.W."/>
            <person name="Demirev P."/>
            <person name="Lindquist J."/>
            <person name="Liem A."/>
            <person name="Fochler E."/>
            <person name="Read T.D."/>
            <person name="Tapia R."/>
            <person name="Johnson S."/>
            <person name="Bishop-Lilly K.A."/>
            <person name="Detter C."/>
            <person name="Han C."/>
            <person name="Sozhamannan S."/>
            <person name="Rosenzweig C.N."/>
            <person name="Skowronski E.W."/>
        </authorList>
    </citation>
    <scope>NUCLEOTIDE SEQUENCE [LARGE SCALE GENOMIC DNA]</scope>
    <source>
        <strain evidence="13 14">AK5</strain>
    </source>
</reference>
<dbReference type="RefSeq" id="WP_126791973.1">
    <property type="nucleotide sequence ID" value="NZ_PIPI01000002.1"/>
</dbReference>
<dbReference type="SUPFAM" id="SSF103088">
    <property type="entry name" value="OmpA-like"/>
    <property type="match status" value="1"/>
</dbReference>
<sequence>MKKFVGIALPAVIAGLLAVSPQAAADDGYYAGTEDISVGLRLHLTKYSNKRFHVDGMGNLTPFSGSLQSPQPGLEIQVPLTKRFAVRSYYDYVDVETDNAQNKGYGRMMGSDVLFFANHNWYFGLGINQTKVQEHRDRMVRGTLGYRHEISDRLFLKAEYAAQTKSDFNDQSFILGMAYTFGNSGPLFDNTRDRRRAEQVVEEPTEDRTTDTDGDGVPDYRDECPNTPRGHVVDSRGCTVYTTQQVSEELRVGFAFDSARVTSDYQGDIRRLADFMKEHPDTQVVLHGHTDLIGTAEYNQRLSERRAAAVRDILVNEHGIARSRVQTRGHGMSQPVVNEISLPANARNRRTEARLSVEIRVPQTR</sequence>
<evidence type="ECO:0000313" key="14">
    <source>
        <dbReference type="Proteomes" id="UP000288212"/>
    </source>
</evidence>
<dbReference type="PANTHER" id="PTHR30329">
    <property type="entry name" value="STATOR ELEMENT OF FLAGELLAR MOTOR COMPLEX"/>
    <property type="match status" value="1"/>
</dbReference>
<keyword evidence="7 9" id="KW-0472">Membrane</keyword>
<comment type="caution">
    <text evidence="13">The sequence shown here is derived from an EMBL/GenBank/DDBJ whole genome shotgun (WGS) entry which is preliminary data.</text>
</comment>
<evidence type="ECO:0000313" key="13">
    <source>
        <dbReference type="EMBL" id="RUO20760.1"/>
    </source>
</evidence>
<organism evidence="13 14">
    <name type="scientific">Aliidiomarina haloalkalitolerans</name>
    <dbReference type="NCBI Taxonomy" id="859059"/>
    <lineage>
        <taxon>Bacteria</taxon>
        <taxon>Pseudomonadati</taxon>
        <taxon>Pseudomonadota</taxon>
        <taxon>Gammaproteobacteria</taxon>
        <taxon>Alteromonadales</taxon>
        <taxon>Idiomarinaceae</taxon>
        <taxon>Aliidiomarina</taxon>
    </lineage>
</organism>
<dbReference type="InterPro" id="IPR006664">
    <property type="entry name" value="OMP_bac"/>
</dbReference>
<comment type="subcellular location">
    <subcellularLocation>
        <location evidence="1">Cell outer membrane</location>
        <topology evidence="1">Multi-pass membrane protein</topology>
    </subcellularLocation>
</comment>
<dbReference type="Proteomes" id="UP000288212">
    <property type="component" value="Unassembled WGS sequence"/>
</dbReference>
<dbReference type="CDD" id="cd07185">
    <property type="entry name" value="OmpA_C-like"/>
    <property type="match status" value="1"/>
</dbReference>
<evidence type="ECO:0000256" key="10">
    <source>
        <dbReference type="SAM" id="MobiDB-lite"/>
    </source>
</evidence>
<feature type="domain" description="OmpA-like" evidence="12">
    <location>
        <begin position="241"/>
        <end position="359"/>
    </location>
</feature>
<dbReference type="InterPro" id="IPR006690">
    <property type="entry name" value="OMPA-like_CS"/>
</dbReference>
<dbReference type="Pfam" id="PF00691">
    <property type="entry name" value="OmpA"/>
    <property type="match status" value="1"/>
</dbReference>
<dbReference type="InterPro" id="IPR006665">
    <property type="entry name" value="OmpA-like"/>
</dbReference>
<evidence type="ECO:0000256" key="11">
    <source>
        <dbReference type="SAM" id="SignalP"/>
    </source>
</evidence>
<keyword evidence="6" id="KW-0626">Porin</keyword>
<keyword evidence="5" id="KW-0406">Ion transport</keyword>
<evidence type="ECO:0000256" key="5">
    <source>
        <dbReference type="ARBA" id="ARBA00023065"/>
    </source>
</evidence>
<dbReference type="InterPro" id="IPR011250">
    <property type="entry name" value="OMP/PagP_B-barrel"/>
</dbReference>
<dbReference type="SUPFAM" id="SSF56925">
    <property type="entry name" value="OMPA-like"/>
    <property type="match status" value="1"/>
</dbReference>
<evidence type="ECO:0000256" key="8">
    <source>
        <dbReference type="ARBA" id="ARBA00023237"/>
    </source>
</evidence>
<name>A0A432VVY4_9GAMM</name>
<keyword evidence="4" id="KW-0812">Transmembrane</keyword>
<evidence type="ECO:0000256" key="6">
    <source>
        <dbReference type="ARBA" id="ARBA00023114"/>
    </source>
</evidence>
<dbReference type="PANTHER" id="PTHR30329:SF21">
    <property type="entry name" value="LIPOPROTEIN YIAD-RELATED"/>
    <property type="match status" value="1"/>
</dbReference>